<keyword evidence="6" id="KW-1185">Reference proteome</keyword>
<comment type="caution">
    <text evidence="5">The sequence shown here is derived from an EMBL/GenBank/DDBJ whole genome shotgun (WGS) entry which is preliminary data.</text>
</comment>
<protein>
    <submittedName>
        <fullName evidence="5">Uncharacterized protein</fullName>
    </submittedName>
</protein>
<evidence type="ECO:0000256" key="2">
    <source>
        <dbReference type="ARBA" id="ARBA00022679"/>
    </source>
</evidence>
<keyword evidence="2" id="KW-0808">Transferase</keyword>
<dbReference type="Proteomes" id="UP000326396">
    <property type="component" value="Unassembled WGS sequence"/>
</dbReference>
<dbReference type="InterPro" id="IPR023213">
    <property type="entry name" value="CAT-like_dom_sf"/>
</dbReference>
<dbReference type="Pfam" id="PF02458">
    <property type="entry name" value="Transferase"/>
    <property type="match status" value="1"/>
</dbReference>
<dbReference type="PANTHER" id="PTHR31623">
    <property type="entry name" value="F21J9.9"/>
    <property type="match status" value="1"/>
</dbReference>
<proteinExistence type="inferred from homology"/>
<dbReference type="EMBL" id="SZYD01000441">
    <property type="protein sequence ID" value="KAD1833307.1"/>
    <property type="molecule type" value="Genomic_DNA"/>
</dbReference>
<dbReference type="GO" id="GO:0016746">
    <property type="term" value="F:acyltransferase activity"/>
    <property type="evidence" value="ECO:0007669"/>
    <property type="project" value="UniProtKB-KW"/>
</dbReference>
<sequence>MVNKLCMKMEITNHPSKLVKPSKPTPPILRNYTISFIDELAPTNKIPLILYYYAPPYFSPQKPHNKTICDHLEASLSETLCEFYPFAGRYTRYIALVDCSDQGVPYVLANTNVPLSKILGGLGRGFKPDLLNDFLPCEIGETKDGDDPMLSIKVTTFGCGGLAIGMCFSHRIIDVATLCTFINNWVARSKGVYEVKKYSPVFNSTLYFPPKDLPKLYLGPLRPSISAHVFRFNRDAIFAMGKTVGYGGTMSQSPSKVQLVVALLWKAFVRIDQANNGQSKASFIAQPIELRKKLDPQLPTNSFGNFWGLITSQLKPGKGENIGFQGFYKILSDSVKKANTDCSKIAKHGEEGHHVIIDSYLESNRNVVDDDVNFYLFTSLCYFSFYKADFGWGKPVWASQGKYPIQNLVVMMDDQEGGGVEAWVHLNEKCMRELEQDSDIKKYNNTSFSQGKNTNTGIRSKM</sequence>
<dbReference type="AlphaFoldDB" id="A0A5N6LIB7"/>
<name>A0A5N6LIB7_9ASTR</name>
<dbReference type="Gene3D" id="3.30.559.10">
    <property type="entry name" value="Chloramphenicol acetyltransferase-like domain"/>
    <property type="match status" value="2"/>
</dbReference>
<evidence type="ECO:0000313" key="6">
    <source>
        <dbReference type="Proteomes" id="UP000326396"/>
    </source>
</evidence>
<reference evidence="5 6" key="1">
    <citation type="submission" date="2019-05" db="EMBL/GenBank/DDBJ databases">
        <title>Mikania micrantha, genome provides insights into the molecular mechanism of rapid growth.</title>
        <authorList>
            <person name="Liu B."/>
        </authorList>
    </citation>
    <scope>NUCLEOTIDE SEQUENCE [LARGE SCALE GENOMIC DNA]</scope>
    <source>
        <strain evidence="5">NLD-2019</strain>
        <tissue evidence="5">Leaf</tissue>
    </source>
</reference>
<evidence type="ECO:0000313" key="5">
    <source>
        <dbReference type="EMBL" id="KAD1833307.1"/>
    </source>
</evidence>
<organism evidence="5 6">
    <name type="scientific">Mikania micrantha</name>
    <name type="common">bitter vine</name>
    <dbReference type="NCBI Taxonomy" id="192012"/>
    <lineage>
        <taxon>Eukaryota</taxon>
        <taxon>Viridiplantae</taxon>
        <taxon>Streptophyta</taxon>
        <taxon>Embryophyta</taxon>
        <taxon>Tracheophyta</taxon>
        <taxon>Spermatophyta</taxon>
        <taxon>Magnoliopsida</taxon>
        <taxon>eudicotyledons</taxon>
        <taxon>Gunneridae</taxon>
        <taxon>Pentapetalae</taxon>
        <taxon>asterids</taxon>
        <taxon>campanulids</taxon>
        <taxon>Asterales</taxon>
        <taxon>Asteraceae</taxon>
        <taxon>Asteroideae</taxon>
        <taxon>Heliantheae alliance</taxon>
        <taxon>Eupatorieae</taxon>
        <taxon>Mikania</taxon>
    </lineage>
</organism>
<dbReference type="PANTHER" id="PTHR31623:SF124">
    <property type="entry name" value="VINORINE SYNTHASE-RELATED"/>
    <property type="match status" value="1"/>
</dbReference>
<gene>
    <name evidence="5" type="ORF">E3N88_42233</name>
</gene>
<feature type="region of interest" description="Disordered" evidence="4">
    <location>
        <begin position="443"/>
        <end position="462"/>
    </location>
</feature>
<evidence type="ECO:0000256" key="3">
    <source>
        <dbReference type="ARBA" id="ARBA00023315"/>
    </source>
</evidence>
<evidence type="ECO:0000256" key="1">
    <source>
        <dbReference type="ARBA" id="ARBA00009861"/>
    </source>
</evidence>
<comment type="similarity">
    <text evidence="1">Belongs to the plant acyltransferase family.</text>
</comment>
<accession>A0A5N6LIB7</accession>
<evidence type="ECO:0000256" key="4">
    <source>
        <dbReference type="SAM" id="MobiDB-lite"/>
    </source>
</evidence>
<dbReference type="OrthoDB" id="671439at2759"/>
<keyword evidence="3" id="KW-0012">Acyltransferase</keyword>